<feature type="transmembrane region" description="Helical" evidence="2">
    <location>
        <begin position="479"/>
        <end position="502"/>
    </location>
</feature>
<proteinExistence type="predicted"/>
<accession>A0ABD5E6T8</accession>
<dbReference type="AlphaFoldDB" id="A0ABD5E6T8"/>
<dbReference type="RefSeq" id="WP_095683085.1">
    <property type="nucleotide sequence ID" value="NZ_JAVRER010000024.1"/>
</dbReference>
<feature type="transmembrane region" description="Helical" evidence="2">
    <location>
        <begin position="75"/>
        <end position="95"/>
    </location>
</feature>
<organism evidence="3 4">
    <name type="scientific">Streptomyces evansiae</name>
    <dbReference type="NCBI Taxonomy" id="3075535"/>
    <lineage>
        <taxon>Bacteria</taxon>
        <taxon>Bacillati</taxon>
        <taxon>Actinomycetota</taxon>
        <taxon>Actinomycetes</taxon>
        <taxon>Kitasatosporales</taxon>
        <taxon>Streptomycetaceae</taxon>
        <taxon>Streptomyces</taxon>
    </lineage>
</organism>
<feature type="region of interest" description="Disordered" evidence="1">
    <location>
        <begin position="390"/>
        <end position="424"/>
    </location>
</feature>
<keyword evidence="2" id="KW-0812">Transmembrane</keyword>
<dbReference type="EMBL" id="JAVRER010000024">
    <property type="protein sequence ID" value="MDT0417141.1"/>
    <property type="molecule type" value="Genomic_DNA"/>
</dbReference>
<feature type="compositionally biased region" description="Basic and acidic residues" evidence="1">
    <location>
        <begin position="402"/>
        <end position="411"/>
    </location>
</feature>
<feature type="region of interest" description="Disordered" evidence="1">
    <location>
        <begin position="1"/>
        <end position="56"/>
    </location>
</feature>
<comment type="caution">
    <text evidence="3">The sequence shown here is derived from an EMBL/GenBank/DDBJ whole genome shotgun (WGS) entry which is preliminary data.</text>
</comment>
<evidence type="ECO:0000313" key="4">
    <source>
        <dbReference type="Proteomes" id="UP001183607"/>
    </source>
</evidence>
<dbReference type="Proteomes" id="UP001183607">
    <property type="component" value="Unassembled WGS sequence"/>
</dbReference>
<name>A0ABD5E6T8_9ACTN</name>
<feature type="transmembrane region" description="Helical" evidence="2">
    <location>
        <begin position="246"/>
        <end position="264"/>
    </location>
</feature>
<reference evidence="4" key="1">
    <citation type="submission" date="2023-07" db="EMBL/GenBank/DDBJ databases">
        <title>30 novel species of actinomycetes from the DSMZ collection.</title>
        <authorList>
            <person name="Nouioui I."/>
        </authorList>
    </citation>
    <scope>NUCLEOTIDE SEQUENCE [LARGE SCALE GENOMIC DNA]</scope>
    <source>
        <strain evidence="4">DSM 41982</strain>
    </source>
</reference>
<evidence type="ECO:0000256" key="2">
    <source>
        <dbReference type="SAM" id="Phobius"/>
    </source>
</evidence>
<evidence type="ECO:0000256" key="1">
    <source>
        <dbReference type="SAM" id="MobiDB-lite"/>
    </source>
</evidence>
<feature type="compositionally biased region" description="Low complexity" evidence="1">
    <location>
        <begin position="41"/>
        <end position="56"/>
    </location>
</feature>
<feature type="compositionally biased region" description="Pro residues" evidence="1">
    <location>
        <begin position="28"/>
        <end position="40"/>
    </location>
</feature>
<evidence type="ECO:0008006" key="5">
    <source>
        <dbReference type="Google" id="ProtNLM"/>
    </source>
</evidence>
<feature type="compositionally biased region" description="Low complexity" evidence="1">
    <location>
        <begin position="8"/>
        <end position="17"/>
    </location>
</feature>
<protein>
    <recommendedName>
        <fullName evidence="5">Secreted protein</fullName>
    </recommendedName>
</protein>
<keyword evidence="2" id="KW-1133">Transmembrane helix</keyword>
<gene>
    <name evidence="3" type="ORF">RM574_16760</name>
</gene>
<sequence>MAQRRKGGAAPPGRAGAVSAVEAEGYAPVPPQGGPLPQAPAAPGAPAAPAAPRRTALAEGADRLRRGARTEPGRLRLIGAGLALLLLAFGAASAWQTSSRAAAADHVLTGSQPLTTEAATIYRSLADADTTASTGFLSGHGQVPEDVRKSYDEDIARASKMLAEAAGRRGLSSSSSESLARLNSQLPVYTAQIQNAQTYNRQLVPLGGAWLRHASDLMQKTMLPEAERLWQAENDRLAHDYDTATPYPWLAIALGVLALAALGGAQYRDYRRTNRVLNRGLVAAGAAALVLLAWMVTGHTVARQHLTTSRASGVDSLTVLNEARIAALKARAGENLTLVNRGAKVRKIQQGDEQVEIDAYEYAYQQEAGLLDGARDAGGEKPRQNLLAEAARRADSPAGRSSVDRAREAARGWRTAHTSARKADDSGDYAKALGMVLGGDPEAPKPTSRLFQNVDDALAGAIATEQQDFRQAARTGVDAFTGITLAAGVLAVLGALGALLGVGSRLSEYR</sequence>
<feature type="transmembrane region" description="Helical" evidence="2">
    <location>
        <begin position="276"/>
        <end position="296"/>
    </location>
</feature>
<keyword evidence="2" id="KW-0472">Membrane</keyword>
<evidence type="ECO:0000313" key="3">
    <source>
        <dbReference type="EMBL" id="MDT0417141.1"/>
    </source>
</evidence>